<organism evidence="1 2">
    <name type="scientific">Brassica campestris</name>
    <name type="common">Field mustard</name>
    <dbReference type="NCBI Taxonomy" id="3711"/>
    <lineage>
        <taxon>Eukaryota</taxon>
        <taxon>Viridiplantae</taxon>
        <taxon>Streptophyta</taxon>
        <taxon>Embryophyta</taxon>
        <taxon>Tracheophyta</taxon>
        <taxon>Spermatophyta</taxon>
        <taxon>Magnoliopsida</taxon>
        <taxon>eudicotyledons</taxon>
        <taxon>Gunneridae</taxon>
        <taxon>Pentapetalae</taxon>
        <taxon>rosids</taxon>
        <taxon>malvids</taxon>
        <taxon>Brassicales</taxon>
        <taxon>Brassicaceae</taxon>
        <taxon>Brassiceae</taxon>
        <taxon>Brassica</taxon>
    </lineage>
</organism>
<dbReference type="AlphaFoldDB" id="A0A397YTX0"/>
<reference evidence="1 2" key="1">
    <citation type="submission" date="2018-06" db="EMBL/GenBank/DDBJ databases">
        <title>WGS assembly of Brassica rapa FPsc.</title>
        <authorList>
            <person name="Bowman J."/>
            <person name="Kohchi T."/>
            <person name="Yamato K."/>
            <person name="Jenkins J."/>
            <person name="Shu S."/>
            <person name="Ishizaki K."/>
            <person name="Yamaoka S."/>
            <person name="Nishihama R."/>
            <person name="Nakamura Y."/>
            <person name="Berger F."/>
            <person name="Adam C."/>
            <person name="Aki S."/>
            <person name="Althoff F."/>
            <person name="Araki T."/>
            <person name="Arteaga-Vazquez M."/>
            <person name="Balasubrmanian S."/>
            <person name="Bauer D."/>
            <person name="Boehm C."/>
            <person name="Briginshaw L."/>
            <person name="Caballero-Perez J."/>
            <person name="Catarino B."/>
            <person name="Chen F."/>
            <person name="Chiyoda S."/>
            <person name="Chovatia M."/>
            <person name="Davies K."/>
            <person name="Delmans M."/>
            <person name="Demura T."/>
            <person name="Dierschke T."/>
            <person name="Dolan L."/>
            <person name="Dorantes-Acosta A."/>
            <person name="Eklund D."/>
            <person name="Florent S."/>
            <person name="Flores-Sandoval E."/>
            <person name="Fujiyama A."/>
            <person name="Fukuzawa H."/>
            <person name="Galik B."/>
            <person name="Grimanelli D."/>
            <person name="Grimwood J."/>
            <person name="Grossniklaus U."/>
            <person name="Hamada T."/>
            <person name="Haseloff J."/>
            <person name="Hetherington A."/>
            <person name="Higo A."/>
            <person name="Hirakawa Y."/>
            <person name="Hundley H."/>
            <person name="Ikeda Y."/>
            <person name="Inoue K."/>
            <person name="Inoue S."/>
            <person name="Ishida S."/>
            <person name="Jia Q."/>
            <person name="Kakita M."/>
            <person name="Kanazawa T."/>
            <person name="Kawai Y."/>
            <person name="Kawashima T."/>
            <person name="Kennedy M."/>
            <person name="Kinose K."/>
            <person name="Kinoshita T."/>
            <person name="Kohara Y."/>
            <person name="Koide E."/>
            <person name="Komatsu K."/>
            <person name="Kopischke S."/>
            <person name="Kubo M."/>
            <person name="Kyozuka J."/>
            <person name="Lagercrantz U."/>
            <person name="Lin S."/>
            <person name="Lindquist E."/>
            <person name="Lipzen A."/>
            <person name="Lu C."/>
            <person name="Luna E."/>
            <person name="Martienssen R."/>
            <person name="Minamino N."/>
            <person name="Mizutani M."/>
            <person name="Mizutani M."/>
            <person name="Mochizuki N."/>
            <person name="Monte I."/>
            <person name="Mosher R."/>
            <person name="Nagasaki H."/>
            <person name="Nakagami H."/>
            <person name="Naramoto S."/>
            <person name="Nishitani K."/>
            <person name="Ohtani M."/>
            <person name="Okamoto T."/>
            <person name="Okumura M."/>
            <person name="Phillips J."/>
            <person name="Pollak B."/>
            <person name="Reinders A."/>
            <person name="Roevekamp M."/>
            <person name="Sano R."/>
            <person name="Sawa S."/>
            <person name="Schmid M."/>
            <person name="Shirakawa M."/>
            <person name="Solano R."/>
            <person name="Spunde A."/>
            <person name="Suetsugu N."/>
            <person name="Sugano S."/>
            <person name="Sugiyama A."/>
            <person name="Sun R."/>
            <person name="Suzuki Y."/>
            <person name="Takenaka M."/>
            <person name="Takezawa D."/>
            <person name="Tomogane H."/>
            <person name="Tsuzuki M."/>
            <person name="Ueda T."/>
            <person name="Umeda M."/>
            <person name="Ward J."/>
            <person name="Watanabe Y."/>
            <person name="Yazaki K."/>
            <person name="Yokoyama R."/>
            <person name="Yoshitake Y."/>
            <person name="Yotsui I."/>
            <person name="Zachgo S."/>
            <person name="Schmutz J."/>
        </authorList>
    </citation>
    <scope>NUCLEOTIDE SEQUENCE [LARGE SCALE GENOMIC DNA]</scope>
    <source>
        <strain evidence="2">cv. B-3</strain>
    </source>
</reference>
<gene>
    <name evidence="1" type="ORF">BRARA_G01756</name>
</gene>
<evidence type="ECO:0000313" key="2">
    <source>
        <dbReference type="Proteomes" id="UP000264353"/>
    </source>
</evidence>
<dbReference type="Proteomes" id="UP000264353">
    <property type="component" value="Chromosome A7"/>
</dbReference>
<name>A0A397YTX0_BRACM</name>
<dbReference type="EMBL" id="CM010634">
    <property type="protein sequence ID" value="RID54430.1"/>
    <property type="molecule type" value="Genomic_DNA"/>
</dbReference>
<proteinExistence type="predicted"/>
<protein>
    <submittedName>
        <fullName evidence="1">Uncharacterized protein</fullName>
    </submittedName>
</protein>
<sequence>MRRFKELESPLTFVIDKVLVSPVSRHNAVIANVRDEQNMLRFLVKLLLLLKHTKSCAFGDQCDKGTGRDN</sequence>
<evidence type="ECO:0000313" key="1">
    <source>
        <dbReference type="EMBL" id="RID54430.1"/>
    </source>
</evidence>
<accession>A0A397YTX0</accession>